<name>A0A448X9P9_9PLAT</name>
<keyword evidence="1" id="KW-0210">Decarboxylase</keyword>
<keyword evidence="4" id="KW-1185">Reference proteome</keyword>
<dbReference type="EMBL" id="CAAALY010124067">
    <property type="protein sequence ID" value="VEL31572.1"/>
    <property type="molecule type" value="Genomic_DNA"/>
</dbReference>
<dbReference type="PANTHER" id="PTHR10067">
    <property type="entry name" value="PHOSPHATIDYLSERINE DECARBOXYLASE"/>
    <property type="match status" value="1"/>
</dbReference>
<dbReference type="AlphaFoldDB" id="A0A448X9P9"/>
<proteinExistence type="predicted"/>
<dbReference type="Proteomes" id="UP000784294">
    <property type="component" value="Unassembled WGS sequence"/>
</dbReference>
<dbReference type="GO" id="GO:0004609">
    <property type="term" value="F:phosphatidylserine decarboxylase activity"/>
    <property type="evidence" value="ECO:0007669"/>
    <property type="project" value="InterPro"/>
</dbReference>
<organism evidence="3 4">
    <name type="scientific">Protopolystoma xenopodis</name>
    <dbReference type="NCBI Taxonomy" id="117903"/>
    <lineage>
        <taxon>Eukaryota</taxon>
        <taxon>Metazoa</taxon>
        <taxon>Spiralia</taxon>
        <taxon>Lophotrochozoa</taxon>
        <taxon>Platyhelminthes</taxon>
        <taxon>Monogenea</taxon>
        <taxon>Polyopisthocotylea</taxon>
        <taxon>Polystomatidea</taxon>
        <taxon>Polystomatidae</taxon>
        <taxon>Protopolystoma</taxon>
    </lineage>
</organism>
<sequence length="91" mass="10369">MYIGRVSPVEPFPQQIKGRKYSLDQFLGPVGYQKSLNPSSPNKKIKSGEPELYQCVIYLSPADYHGIHVPAKWRPSIRRHFPGANLAFSWP</sequence>
<accession>A0A448X9P9</accession>
<protein>
    <submittedName>
        <fullName evidence="3">Uncharacterized protein</fullName>
    </submittedName>
</protein>
<evidence type="ECO:0000313" key="3">
    <source>
        <dbReference type="EMBL" id="VEL31572.1"/>
    </source>
</evidence>
<reference evidence="3" key="1">
    <citation type="submission" date="2018-11" db="EMBL/GenBank/DDBJ databases">
        <authorList>
            <consortium name="Pathogen Informatics"/>
        </authorList>
    </citation>
    <scope>NUCLEOTIDE SEQUENCE</scope>
</reference>
<evidence type="ECO:0000256" key="2">
    <source>
        <dbReference type="ARBA" id="ARBA00023239"/>
    </source>
</evidence>
<dbReference type="PANTHER" id="PTHR10067:SF6">
    <property type="entry name" value="PHOSPHATIDYLSERINE DECARBOXYLASE PROENZYME, MITOCHONDRIAL"/>
    <property type="match status" value="1"/>
</dbReference>
<evidence type="ECO:0000256" key="1">
    <source>
        <dbReference type="ARBA" id="ARBA00022793"/>
    </source>
</evidence>
<evidence type="ECO:0000313" key="4">
    <source>
        <dbReference type="Proteomes" id="UP000784294"/>
    </source>
</evidence>
<gene>
    <name evidence="3" type="ORF">PXEA_LOCUS25012</name>
</gene>
<comment type="caution">
    <text evidence="3">The sequence shown here is derived from an EMBL/GenBank/DDBJ whole genome shotgun (WGS) entry which is preliminary data.</text>
</comment>
<dbReference type="OrthoDB" id="4330at2759"/>
<dbReference type="Pfam" id="PF02666">
    <property type="entry name" value="PS_Dcarbxylase"/>
    <property type="match status" value="1"/>
</dbReference>
<dbReference type="InterPro" id="IPR003817">
    <property type="entry name" value="PS_Dcarbxylase"/>
</dbReference>
<dbReference type="GO" id="GO:0005739">
    <property type="term" value="C:mitochondrion"/>
    <property type="evidence" value="ECO:0007669"/>
    <property type="project" value="TreeGrafter"/>
</dbReference>
<keyword evidence="2" id="KW-0456">Lyase</keyword>
<dbReference type="GO" id="GO:0006646">
    <property type="term" value="P:phosphatidylethanolamine biosynthetic process"/>
    <property type="evidence" value="ECO:0007669"/>
    <property type="project" value="TreeGrafter"/>
</dbReference>